<dbReference type="InterPro" id="IPR052512">
    <property type="entry name" value="4CMD/NDH-1_regulator"/>
</dbReference>
<feature type="domain" description="Carboxymuconolactone decarboxylase-like" evidence="1">
    <location>
        <begin position="32"/>
        <end position="117"/>
    </location>
</feature>
<dbReference type="InterPro" id="IPR029032">
    <property type="entry name" value="AhpD-like"/>
</dbReference>
<sequence length="124" mass="13609">MKSRYELGVNKLKEVDGTGGTEVVESLKDIAPDLGKYIIEFAFGDIYTRPPLDLKQRELVTLSALTALGGCEEQLKVHINGALNVGISNEKIIEVFIQCIPYLGFPKVLNAVSVAKDVFLSRNL</sequence>
<evidence type="ECO:0000313" key="3">
    <source>
        <dbReference type="Proteomes" id="UP001165422"/>
    </source>
</evidence>
<dbReference type="EMBL" id="JAJJPB010000001">
    <property type="protein sequence ID" value="MCC9293456.1"/>
    <property type="molecule type" value="Genomic_DNA"/>
</dbReference>
<evidence type="ECO:0000313" key="2">
    <source>
        <dbReference type="EMBL" id="MCC9293456.1"/>
    </source>
</evidence>
<dbReference type="Pfam" id="PF02627">
    <property type="entry name" value="CMD"/>
    <property type="match status" value="1"/>
</dbReference>
<reference evidence="2" key="1">
    <citation type="submission" date="2021-11" db="EMBL/GenBank/DDBJ databases">
        <authorList>
            <person name="Qingchun L."/>
            <person name="Dong Z."/>
            <person name="Zongwei Q."/>
            <person name="Jia Z."/>
            <person name="Duotao L."/>
        </authorList>
    </citation>
    <scope>NUCLEOTIDE SEQUENCE</scope>
    <source>
        <strain evidence="2">WLY-B-L2</strain>
    </source>
</reference>
<dbReference type="SUPFAM" id="SSF69118">
    <property type="entry name" value="AhpD-like"/>
    <property type="match status" value="1"/>
</dbReference>
<gene>
    <name evidence="2" type="ORF">LN736_01010</name>
</gene>
<dbReference type="PANTHER" id="PTHR33570">
    <property type="entry name" value="4-CARBOXYMUCONOLACTONE DECARBOXYLASE FAMILY PROTEIN"/>
    <property type="match status" value="1"/>
</dbReference>
<proteinExistence type="predicted"/>
<dbReference type="InterPro" id="IPR003779">
    <property type="entry name" value="CMD-like"/>
</dbReference>
<keyword evidence="3" id="KW-1185">Reference proteome</keyword>
<evidence type="ECO:0000259" key="1">
    <source>
        <dbReference type="Pfam" id="PF02627"/>
    </source>
</evidence>
<name>A0ABS8N0Y0_9CLOT</name>
<dbReference type="PANTHER" id="PTHR33570:SF10">
    <property type="entry name" value="GAMMA-CARBOXYMUCONOLACTONE DECARBOXYLASE"/>
    <property type="match status" value="1"/>
</dbReference>
<comment type="caution">
    <text evidence="2">The sequence shown here is derived from an EMBL/GenBank/DDBJ whole genome shotgun (WGS) entry which is preliminary data.</text>
</comment>
<protein>
    <submittedName>
        <fullName evidence="2">Carboxymuconolactone decarboxylase family protein</fullName>
    </submittedName>
</protein>
<dbReference type="Proteomes" id="UP001165422">
    <property type="component" value="Unassembled WGS sequence"/>
</dbReference>
<dbReference type="RefSeq" id="WP_179977939.1">
    <property type="nucleotide sequence ID" value="NZ_JAJJPB010000001.1"/>
</dbReference>
<organism evidence="2 3">
    <name type="scientific">Clostridium aromativorans</name>
    <dbReference type="NCBI Taxonomy" id="2836848"/>
    <lineage>
        <taxon>Bacteria</taxon>
        <taxon>Bacillati</taxon>
        <taxon>Bacillota</taxon>
        <taxon>Clostridia</taxon>
        <taxon>Eubacteriales</taxon>
        <taxon>Clostridiaceae</taxon>
        <taxon>Clostridium</taxon>
    </lineage>
</organism>
<accession>A0ABS8N0Y0</accession>
<dbReference type="Gene3D" id="1.20.1290.10">
    <property type="entry name" value="AhpD-like"/>
    <property type="match status" value="1"/>
</dbReference>